<evidence type="ECO:0000313" key="2">
    <source>
        <dbReference type="Proteomes" id="UP001476807"/>
    </source>
</evidence>
<protein>
    <submittedName>
        <fullName evidence="1">Uncharacterized protein</fullName>
    </submittedName>
</protein>
<dbReference type="Proteomes" id="UP001476807">
    <property type="component" value="Unassembled WGS sequence"/>
</dbReference>
<gene>
    <name evidence="1" type="ORF">ABS362_16830</name>
</gene>
<dbReference type="EMBL" id="JBEOKT010000019">
    <property type="protein sequence ID" value="MER2999218.1"/>
    <property type="molecule type" value="Genomic_DNA"/>
</dbReference>
<comment type="caution">
    <text evidence="1">The sequence shown here is derived from an EMBL/GenBank/DDBJ whole genome shotgun (WGS) entry which is preliminary data.</text>
</comment>
<sequence length="52" mass="6195">MKEINYSLRRNRSLLHRLSSEGKTTLQIEMLEQAGFDFCYFTHLYRTPKGIT</sequence>
<proteinExistence type="predicted"/>
<keyword evidence="2" id="KW-1185">Reference proteome</keyword>
<accession>A0ABV1RXU5</accession>
<evidence type="ECO:0000313" key="1">
    <source>
        <dbReference type="EMBL" id="MER2999218.1"/>
    </source>
</evidence>
<name>A0ABV1RXU5_9BACT</name>
<organism evidence="1 2">
    <name type="scientific">Pontibacter populi</name>
    <dbReference type="NCBI Taxonomy" id="890055"/>
    <lineage>
        <taxon>Bacteria</taxon>
        <taxon>Pseudomonadati</taxon>
        <taxon>Bacteroidota</taxon>
        <taxon>Cytophagia</taxon>
        <taxon>Cytophagales</taxon>
        <taxon>Hymenobacteraceae</taxon>
        <taxon>Pontibacter</taxon>
    </lineage>
</organism>
<dbReference type="RefSeq" id="WP_350413882.1">
    <property type="nucleotide sequence ID" value="NZ_JBEOKT010000019.1"/>
</dbReference>
<reference evidence="1 2" key="1">
    <citation type="submission" date="2024-06" db="EMBL/GenBank/DDBJ databases">
        <title>Pontibacter populi HYL7-15.</title>
        <authorList>
            <person name="Kim M.K."/>
        </authorList>
    </citation>
    <scope>NUCLEOTIDE SEQUENCE [LARGE SCALE GENOMIC DNA]</scope>
    <source>
        <strain evidence="1 2">HYL7-15</strain>
    </source>
</reference>